<dbReference type="Proteomes" id="UP000035642">
    <property type="component" value="Unassembled WGS sequence"/>
</dbReference>
<sequence>LYRRTPPTIAPCALKSLVFNVSDQRILVIGLHSCGDLSSSILRLFVESQNVAALILFGCCYHKLSVINEEQNDFNEAFGFPLSLKYSELRFSRCALDLACHSNENYVMQLLTKVIVLLFRYFIASDDNASTLINSVDDEWRRLLVVHCIRLLFAPIVEHIIIEDRVQFLRERGHSVFVVPLFDPKISPRNLAIVAFKNSCDNC</sequence>
<accession>A0A0K0D5I2</accession>
<dbReference type="Pfam" id="PF13679">
    <property type="entry name" value="Methyltransf_32"/>
    <property type="match status" value="1"/>
</dbReference>
<dbReference type="WBParaSite" id="ACAC_0000532701-mRNA-1">
    <property type="protein sequence ID" value="ACAC_0000532701-mRNA-1"/>
    <property type="gene ID" value="ACAC_0000532701"/>
</dbReference>
<organism evidence="2 3">
    <name type="scientific">Angiostrongylus cantonensis</name>
    <name type="common">Rat lungworm</name>
    <dbReference type="NCBI Taxonomy" id="6313"/>
    <lineage>
        <taxon>Eukaryota</taxon>
        <taxon>Metazoa</taxon>
        <taxon>Ecdysozoa</taxon>
        <taxon>Nematoda</taxon>
        <taxon>Chromadorea</taxon>
        <taxon>Rhabditida</taxon>
        <taxon>Rhabditina</taxon>
        <taxon>Rhabditomorpha</taxon>
        <taxon>Strongyloidea</taxon>
        <taxon>Metastrongylidae</taxon>
        <taxon>Angiostrongylus</taxon>
    </lineage>
</organism>
<dbReference type="PANTHER" id="PTHR12496">
    <property type="entry name" value="CGI-41 METHYLTRANSFERASE"/>
    <property type="match status" value="1"/>
</dbReference>
<reference evidence="2" key="1">
    <citation type="submission" date="2012-09" db="EMBL/GenBank/DDBJ databases">
        <authorList>
            <person name="Martin A.A."/>
        </authorList>
    </citation>
    <scope>NUCLEOTIDE SEQUENCE</scope>
</reference>
<reference evidence="3" key="2">
    <citation type="submission" date="2017-02" db="UniProtKB">
        <authorList>
            <consortium name="WormBaseParasite"/>
        </authorList>
    </citation>
    <scope>IDENTIFICATION</scope>
</reference>
<evidence type="ECO:0000313" key="2">
    <source>
        <dbReference type="Proteomes" id="UP000035642"/>
    </source>
</evidence>
<feature type="domain" description="Methyltransferase" evidence="1">
    <location>
        <begin position="21"/>
        <end position="65"/>
    </location>
</feature>
<dbReference type="InterPro" id="IPR052220">
    <property type="entry name" value="METTL25"/>
</dbReference>
<name>A0A0K0D5I2_ANGCA</name>
<evidence type="ECO:0000259" key="1">
    <source>
        <dbReference type="Pfam" id="PF13679"/>
    </source>
</evidence>
<protein>
    <submittedName>
        <fullName evidence="3">Methyltranfer_dom domain-containing protein</fullName>
    </submittedName>
</protein>
<evidence type="ECO:0000313" key="3">
    <source>
        <dbReference type="WBParaSite" id="ACAC_0000532701-mRNA-1"/>
    </source>
</evidence>
<dbReference type="STRING" id="6313.A0A0K0D5I2"/>
<dbReference type="PANTHER" id="PTHR12496:SF2">
    <property type="entry name" value="METHYLTRANSFERASE-LIKE PROTEIN 25B"/>
    <property type="match status" value="1"/>
</dbReference>
<proteinExistence type="predicted"/>
<dbReference type="InterPro" id="IPR025714">
    <property type="entry name" value="Methyltranfer_dom"/>
</dbReference>
<dbReference type="AlphaFoldDB" id="A0A0K0D5I2"/>
<keyword evidence="2" id="KW-1185">Reference proteome</keyword>